<dbReference type="Proteomes" id="UP000274843">
    <property type="component" value="Unassembled WGS sequence"/>
</dbReference>
<dbReference type="InterPro" id="IPR050204">
    <property type="entry name" value="AraC_XylS_family_regulators"/>
</dbReference>
<keyword evidence="1" id="KW-0805">Transcription regulation</keyword>
<dbReference type="InterPro" id="IPR018060">
    <property type="entry name" value="HTH_AraC"/>
</dbReference>
<dbReference type="SMART" id="SM00342">
    <property type="entry name" value="HTH_ARAC"/>
    <property type="match status" value="1"/>
</dbReference>
<evidence type="ECO:0000256" key="3">
    <source>
        <dbReference type="ARBA" id="ARBA00023163"/>
    </source>
</evidence>
<dbReference type="Pfam" id="PF14525">
    <property type="entry name" value="AraC_binding_2"/>
    <property type="match status" value="1"/>
</dbReference>
<dbReference type="RefSeq" id="WP_123684152.1">
    <property type="nucleotide sequence ID" value="NZ_RKHY01000001.1"/>
</dbReference>
<evidence type="ECO:0000313" key="5">
    <source>
        <dbReference type="EMBL" id="ROS40695.1"/>
    </source>
</evidence>
<dbReference type="Pfam" id="PF12833">
    <property type="entry name" value="HTH_18"/>
    <property type="match status" value="1"/>
</dbReference>
<dbReference type="AlphaFoldDB" id="A0A3N2GXT0"/>
<keyword evidence="6" id="KW-1185">Reference proteome</keyword>
<dbReference type="Gene3D" id="1.10.10.60">
    <property type="entry name" value="Homeodomain-like"/>
    <property type="match status" value="1"/>
</dbReference>
<dbReference type="PANTHER" id="PTHR46796">
    <property type="entry name" value="HTH-TYPE TRANSCRIPTIONAL ACTIVATOR RHAS-RELATED"/>
    <property type="match status" value="1"/>
</dbReference>
<feature type="domain" description="HTH araC/xylS-type" evidence="4">
    <location>
        <begin position="223"/>
        <end position="324"/>
    </location>
</feature>
<evidence type="ECO:0000259" key="4">
    <source>
        <dbReference type="PROSITE" id="PS01124"/>
    </source>
</evidence>
<name>A0A3N2GXT0_9PSEU</name>
<evidence type="ECO:0000256" key="1">
    <source>
        <dbReference type="ARBA" id="ARBA00023015"/>
    </source>
</evidence>
<dbReference type="InterPro" id="IPR035418">
    <property type="entry name" value="AraC-bd_2"/>
</dbReference>
<keyword evidence="3" id="KW-0804">Transcription</keyword>
<dbReference type="EMBL" id="RKHY01000001">
    <property type="protein sequence ID" value="ROS40695.1"/>
    <property type="molecule type" value="Genomic_DNA"/>
</dbReference>
<accession>A0A3N2GXT0</accession>
<gene>
    <name evidence="5" type="ORF">EDD35_3034</name>
</gene>
<evidence type="ECO:0000256" key="2">
    <source>
        <dbReference type="ARBA" id="ARBA00023125"/>
    </source>
</evidence>
<evidence type="ECO:0000313" key="6">
    <source>
        <dbReference type="Proteomes" id="UP000274843"/>
    </source>
</evidence>
<proteinExistence type="predicted"/>
<dbReference type="GO" id="GO:0003700">
    <property type="term" value="F:DNA-binding transcription factor activity"/>
    <property type="evidence" value="ECO:0007669"/>
    <property type="project" value="InterPro"/>
</dbReference>
<comment type="caution">
    <text evidence="5">The sequence shown here is derived from an EMBL/GenBank/DDBJ whole genome shotgun (WGS) entry which is preliminary data.</text>
</comment>
<sequence length="324" mass="36892">MLTRPLEQYEIFRSHDLDQTRDLMSRVLCEHYLDVLDPTAQLDARMNSTRLSEVLLNYVEYGAPVLVDPGRTRDFFVVQAHLRGSGVVRSGREQIAASSNRIVVSSPEEALRMSLTRDTELVLVKIGTGLVERILRDLLGAEPDRPIRFELGMDVVGGAPRYWYRTLVQEIGSLGKHGQWTASPWSAQFEEWLVTKLLVLQYNNYSERLSRIAAHPAPARLVTRATELVRADPQAEWTSCSVAAALGVEPGRLESGFQRYRGLPVTDFLFRERLRAVYHLLQDGHPGEIRLSDVARCWGFRDQYRFASKYTATFGETPDQTLRR</sequence>
<dbReference type="PANTHER" id="PTHR46796:SF12">
    <property type="entry name" value="HTH-TYPE DNA-BINDING TRANSCRIPTIONAL ACTIVATOR EUTR"/>
    <property type="match status" value="1"/>
</dbReference>
<reference evidence="5 6" key="1">
    <citation type="submission" date="2018-11" db="EMBL/GenBank/DDBJ databases">
        <title>Sequencing the genomes of 1000 actinobacteria strains.</title>
        <authorList>
            <person name="Klenk H.-P."/>
        </authorList>
    </citation>
    <scope>NUCLEOTIDE SEQUENCE [LARGE SCALE GENOMIC DNA]</scope>
    <source>
        <strain evidence="5 6">DSM 44348</strain>
    </source>
</reference>
<keyword evidence="2 5" id="KW-0238">DNA-binding</keyword>
<dbReference type="GO" id="GO:0043565">
    <property type="term" value="F:sequence-specific DNA binding"/>
    <property type="evidence" value="ECO:0007669"/>
    <property type="project" value="InterPro"/>
</dbReference>
<dbReference type="GeneID" id="301844414"/>
<organism evidence="5 6">
    <name type="scientific">Amycolatopsis thermoflava</name>
    <dbReference type="NCBI Taxonomy" id="84480"/>
    <lineage>
        <taxon>Bacteria</taxon>
        <taxon>Bacillati</taxon>
        <taxon>Actinomycetota</taxon>
        <taxon>Actinomycetes</taxon>
        <taxon>Pseudonocardiales</taxon>
        <taxon>Pseudonocardiaceae</taxon>
        <taxon>Amycolatopsis</taxon>
        <taxon>Amycolatopsis methanolica group</taxon>
    </lineage>
</organism>
<protein>
    <submittedName>
        <fullName evidence="5">AraC-like DNA-binding protein</fullName>
    </submittedName>
</protein>
<dbReference type="PROSITE" id="PS01124">
    <property type="entry name" value="HTH_ARAC_FAMILY_2"/>
    <property type="match status" value="1"/>
</dbReference>